<gene>
    <name evidence="2" type="ORF">CR513_49969</name>
</gene>
<name>A0A371EXL6_MUCPR</name>
<evidence type="ECO:0000259" key="1">
    <source>
        <dbReference type="Pfam" id="PF04937"/>
    </source>
</evidence>
<dbReference type="Pfam" id="PF04937">
    <property type="entry name" value="DUF659"/>
    <property type="match status" value="1"/>
</dbReference>
<organism evidence="2 3">
    <name type="scientific">Mucuna pruriens</name>
    <name type="common">Velvet bean</name>
    <name type="synonym">Dolichos pruriens</name>
    <dbReference type="NCBI Taxonomy" id="157652"/>
    <lineage>
        <taxon>Eukaryota</taxon>
        <taxon>Viridiplantae</taxon>
        <taxon>Streptophyta</taxon>
        <taxon>Embryophyta</taxon>
        <taxon>Tracheophyta</taxon>
        <taxon>Spermatophyta</taxon>
        <taxon>Magnoliopsida</taxon>
        <taxon>eudicotyledons</taxon>
        <taxon>Gunneridae</taxon>
        <taxon>Pentapetalae</taxon>
        <taxon>rosids</taxon>
        <taxon>fabids</taxon>
        <taxon>Fabales</taxon>
        <taxon>Fabaceae</taxon>
        <taxon>Papilionoideae</taxon>
        <taxon>50 kb inversion clade</taxon>
        <taxon>NPAAA clade</taxon>
        <taxon>indigoferoid/millettioid clade</taxon>
        <taxon>Phaseoleae</taxon>
        <taxon>Mucuna</taxon>
    </lineage>
</organism>
<evidence type="ECO:0000313" key="2">
    <source>
        <dbReference type="EMBL" id="RDX70759.1"/>
    </source>
</evidence>
<dbReference type="PANTHER" id="PTHR32166:SF122">
    <property type="entry name" value="OS09G0499600 PROTEIN"/>
    <property type="match status" value="1"/>
</dbReference>
<feature type="non-terminal residue" evidence="2">
    <location>
        <position position="1"/>
    </location>
</feature>
<dbReference type="OrthoDB" id="2442898at2759"/>
<keyword evidence="3" id="KW-1185">Reference proteome</keyword>
<protein>
    <recommendedName>
        <fullName evidence="1">DUF659 domain-containing protein</fullName>
    </recommendedName>
</protein>
<accession>A0A371EXL6</accession>
<proteinExistence type="predicted"/>
<dbReference type="InterPro" id="IPR007021">
    <property type="entry name" value="DUF659"/>
</dbReference>
<reference evidence="2" key="1">
    <citation type="submission" date="2018-05" db="EMBL/GenBank/DDBJ databases">
        <title>Draft genome of Mucuna pruriens seed.</title>
        <authorList>
            <person name="Nnadi N.E."/>
            <person name="Vos R."/>
            <person name="Hasami M.H."/>
            <person name="Devisetty U.K."/>
            <person name="Aguiy J.C."/>
        </authorList>
    </citation>
    <scope>NUCLEOTIDE SEQUENCE [LARGE SCALE GENOMIC DNA]</scope>
    <source>
        <strain evidence="2">JCA_2017</strain>
    </source>
</reference>
<evidence type="ECO:0000313" key="3">
    <source>
        <dbReference type="Proteomes" id="UP000257109"/>
    </source>
</evidence>
<dbReference type="PANTHER" id="PTHR32166">
    <property type="entry name" value="OSJNBA0013A04.12 PROTEIN"/>
    <property type="match status" value="1"/>
</dbReference>
<sequence length="91" mass="10943">MNGIVEKVKEDNVVQVVIDNMLMVKRKRLFWTPYATHCVDLMLEDFEKKILIHEETILKGRRITTYIYSKPSLISLVQYFRKRKRFGETIH</sequence>
<dbReference type="AlphaFoldDB" id="A0A371EXL6"/>
<feature type="domain" description="DUF659" evidence="1">
    <location>
        <begin position="2"/>
        <end position="63"/>
    </location>
</feature>
<dbReference type="Proteomes" id="UP000257109">
    <property type="component" value="Unassembled WGS sequence"/>
</dbReference>
<dbReference type="EMBL" id="QJKJ01011583">
    <property type="protein sequence ID" value="RDX70759.1"/>
    <property type="molecule type" value="Genomic_DNA"/>
</dbReference>
<comment type="caution">
    <text evidence="2">The sequence shown here is derived from an EMBL/GenBank/DDBJ whole genome shotgun (WGS) entry which is preliminary data.</text>
</comment>